<keyword evidence="2" id="KW-1185">Reference proteome</keyword>
<gene>
    <name evidence="1" type="ORF">ASNO1_69450</name>
</gene>
<dbReference type="Proteomes" id="UP001342631">
    <property type="component" value="Unassembled WGS sequence"/>
</dbReference>
<proteinExistence type="predicted"/>
<comment type="caution">
    <text evidence="1">The sequence shown here is derived from an EMBL/GenBank/DDBJ whole genome shotgun (WGS) entry which is preliminary data.</text>
</comment>
<dbReference type="EMBL" id="BTTX01000009">
    <property type="protein sequence ID" value="GMU10691.1"/>
    <property type="molecule type" value="Genomic_DNA"/>
</dbReference>
<sequence>MMTAPAVLEMVRTGAVPGPGFNELRLELRAGTRLEEIGQGRMTSEEARGTFAIRQRTAAKAGVPVEGLAELLSELSAMKREEELVLFHFGTRRHVFTVVIHAPDQKLVGCIRAPRQELPGPEQ</sequence>
<reference evidence="1 2" key="1">
    <citation type="journal article" date="2024" name="Arch. Microbiol.">
        <title>Corallococcus caeni sp. nov., a novel myxobacterium isolated from activated sludge.</title>
        <authorList>
            <person name="Tomita S."/>
            <person name="Nakai R."/>
            <person name="Kuroda K."/>
            <person name="Kurashita H."/>
            <person name="Hatamoto M."/>
            <person name="Yamaguchi T."/>
            <person name="Narihiro T."/>
        </authorList>
    </citation>
    <scope>NUCLEOTIDE SEQUENCE [LARGE SCALE GENOMIC DNA]</scope>
    <source>
        <strain evidence="1 2">NO1</strain>
    </source>
</reference>
<organism evidence="1 2">
    <name type="scientific">Corallococcus caeni</name>
    <dbReference type="NCBI Taxonomy" id="3082388"/>
    <lineage>
        <taxon>Bacteria</taxon>
        <taxon>Pseudomonadati</taxon>
        <taxon>Myxococcota</taxon>
        <taxon>Myxococcia</taxon>
        <taxon>Myxococcales</taxon>
        <taxon>Cystobacterineae</taxon>
        <taxon>Myxococcaceae</taxon>
        <taxon>Corallococcus</taxon>
    </lineage>
</organism>
<name>A0ABQ6R391_9BACT</name>
<protein>
    <submittedName>
        <fullName evidence="1">Uncharacterized protein</fullName>
    </submittedName>
</protein>
<evidence type="ECO:0000313" key="2">
    <source>
        <dbReference type="Proteomes" id="UP001342631"/>
    </source>
</evidence>
<evidence type="ECO:0000313" key="1">
    <source>
        <dbReference type="EMBL" id="GMU10691.1"/>
    </source>
</evidence>
<accession>A0ABQ6R391</accession>